<dbReference type="HAMAP" id="MF_01898">
    <property type="entry name" value="GyrB"/>
    <property type="match status" value="1"/>
</dbReference>
<proteinExistence type="inferred from homology"/>
<dbReference type="InterPro" id="IPR034160">
    <property type="entry name" value="TOPRIM_GyrB"/>
</dbReference>
<dbReference type="NCBIfam" id="NF004189">
    <property type="entry name" value="PRK05644.1"/>
    <property type="match status" value="1"/>
</dbReference>
<dbReference type="InterPro" id="IPR011557">
    <property type="entry name" value="GyrB"/>
</dbReference>
<dbReference type="NCBIfam" id="TIGR01059">
    <property type="entry name" value="gyrB"/>
    <property type="match status" value="1"/>
</dbReference>
<dbReference type="Gene3D" id="3.30.565.10">
    <property type="entry name" value="Histidine kinase-like ATPase, C-terminal domain"/>
    <property type="match status" value="1"/>
</dbReference>
<keyword evidence="15" id="KW-1185">Reference proteome</keyword>
<keyword evidence="4 11" id="KW-0479">Metal-binding</keyword>
<evidence type="ECO:0000256" key="11">
    <source>
        <dbReference type="HAMAP-Rule" id="MF_01898"/>
    </source>
</evidence>
<feature type="site" description="Interaction with DNA" evidence="11">
    <location>
        <position position="471"/>
    </location>
</feature>
<dbReference type="EMBL" id="CABPSX010000001">
    <property type="protein sequence ID" value="VVG69322.1"/>
    <property type="molecule type" value="Genomic_DNA"/>
</dbReference>
<dbReference type="GeneID" id="47017044"/>
<evidence type="ECO:0000256" key="4">
    <source>
        <dbReference type="ARBA" id="ARBA00022723"/>
    </source>
</evidence>
<comment type="similarity">
    <text evidence="2 11">Belongs to the type II topoisomerase GyrB family.</text>
</comment>
<keyword evidence="5 11" id="KW-0547">Nucleotide-binding</keyword>
<dbReference type="CDD" id="cd00822">
    <property type="entry name" value="TopoII_Trans_DNA_gyrase"/>
    <property type="match status" value="1"/>
</dbReference>
<keyword evidence="10 11" id="KW-0413">Isomerase</keyword>
<dbReference type="GO" id="GO:0046872">
    <property type="term" value="F:metal ion binding"/>
    <property type="evidence" value="ECO:0007669"/>
    <property type="project" value="UniProtKB-KW"/>
</dbReference>
<evidence type="ECO:0000256" key="5">
    <source>
        <dbReference type="ARBA" id="ARBA00022741"/>
    </source>
</evidence>
<keyword evidence="9" id="KW-0238">DNA-binding</keyword>
<dbReference type="PRINTS" id="PR01159">
    <property type="entry name" value="DNAGYRASEB"/>
</dbReference>
<feature type="binding site" evidence="11">
    <location>
        <position position="446"/>
    </location>
    <ligand>
        <name>Mg(2+)</name>
        <dbReference type="ChEBI" id="CHEBI:18420"/>
        <label>1</label>
        <note>catalytic</note>
    </ligand>
</feature>
<dbReference type="SUPFAM" id="SSF55874">
    <property type="entry name" value="ATPase domain of HSP90 chaperone/DNA topoisomerase II/histidine kinase"/>
    <property type="match status" value="1"/>
</dbReference>
<evidence type="ECO:0000256" key="6">
    <source>
        <dbReference type="ARBA" id="ARBA00022840"/>
    </source>
</evidence>
<dbReference type="InterPro" id="IPR002288">
    <property type="entry name" value="DNA_gyrase_B_C"/>
</dbReference>
<comment type="catalytic activity">
    <reaction evidence="1 11">
        <text>ATP-dependent breakage, passage and rejoining of double-stranded DNA.</text>
        <dbReference type="EC" id="5.6.2.2"/>
    </reaction>
</comment>
<gene>
    <name evidence="11 14" type="primary">gyrB</name>
    <name evidence="13" type="ORF">EJE83_07185</name>
    <name evidence="14" type="ORF">PAP18089_00275</name>
</gene>
<protein>
    <recommendedName>
        <fullName evidence="11">DNA gyrase subunit B</fullName>
        <ecNumber evidence="11">5.6.2.2</ecNumber>
    </recommendedName>
</protein>
<dbReference type="GO" id="GO:0006265">
    <property type="term" value="P:DNA topological change"/>
    <property type="evidence" value="ECO:0007669"/>
    <property type="project" value="UniProtKB-UniRule"/>
</dbReference>
<evidence type="ECO:0000313" key="16">
    <source>
        <dbReference type="Proteomes" id="UP000364291"/>
    </source>
</evidence>
<dbReference type="NCBIfam" id="NF011501">
    <property type="entry name" value="PRK14939.1"/>
    <property type="match status" value="1"/>
</dbReference>
<evidence type="ECO:0000313" key="14">
    <source>
        <dbReference type="EMBL" id="VVG69322.1"/>
    </source>
</evidence>
<evidence type="ECO:0000256" key="9">
    <source>
        <dbReference type="ARBA" id="ARBA00023125"/>
    </source>
</evidence>
<dbReference type="SUPFAM" id="SSF54211">
    <property type="entry name" value="Ribosomal protein S5 domain 2-like"/>
    <property type="match status" value="1"/>
</dbReference>
<feature type="binding site" evidence="11">
    <location>
        <position position="520"/>
    </location>
    <ligand>
        <name>Mg(2+)</name>
        <dbReference type="ChEBI" id="CHEBI:18420"/>
        <label>2</label>
    </ligand>
</feature>
<evidence type="ECO:0000256" key="2">
    <source>
        <dbReference type="ARBA" id="ARBA00010708"/>
    </source>
</evidence>
<comment type="cofactor">
    <cofactor evidence="11">
        <name>Mg(2+)</name>
        <dbReference type="ChEBI" id="CHEBI:18420"/>
    </cofactor>
    <cofactor evidence="11">
        <name>Mn(2+)</name>
        <dbReference type="ChEBI" id="CHEBI:29035"/>
    </cofactor>
    <cofactor evidence="11">
        <name>Ca(2+)</name>
        <dbReference type="ChEBI" id="CHEBI:29108"/>
    </cofactor>
    <text evidence="11">Binds two Mg(2+) per subunit. The magnesium ions form salt bridges with both the protein and the DNA. Can also accept other divalent metal cations, such as Mn(2+) or Ca(2+).</text>
</comment>
<feature type="site" description="Interaction with DNA" evidence="11">
    <location>
        <position position="474"/>
    </location>
</feature>
<dbReference type="CDD" id="cd03366">
    <property type="entry name" value="TOPRIM_TopoIIA_GyrB"/>
    <property type="match status" value="1"/>
</dbReference>
<dbReference type="FunFam" id="3.40.50.670:FF:000007">
    <property type="entry name" value="DNA gyrase subunit B"/>
    <property type="match status" value="1"/>
</dbReference>
<evidence type="ECO:0000259" key="12">
    <source>
        <dbReference type="PROSITE" id="PS50880"/>
    </source>
</evidence>
<dbReference type="Gene3D" id="3.30.230.10">
    <property type="match status" value="1"/>
</dbReference>
<keyword evidence="8 11" id="KW-0799">Topoisomerase</keyword>
<dbReference type="Pfam" id="PF00204">
    <property type="entry name" value="DNA_gyraseB"/>
    <property type="match status" value="1"/>
</dbReference>
<comment type="function">
    <text evidence="11">A type II topoisomerase that negatively supercoils closed circular double-stranded (ds) DNA in an ATP-dependent manner to modulate DNA topology and maintain chromosomes in an underwound state. Negative supercoiling favors strand separation, and DNA replication, transcription, recombination and repair, all of which involve strand separation. Also able to catalyze the interconversion of other topological isomers of dsDNA rings, including catenanes and knotted rings. Type II topoisomerases break and join 2 DNA strands simultaneously in an ATP-dependent manner.</text>
</comment>
<dbReference type="InterPro" id="IPR049353">
    <property type="entry name" value="GyrB_hook"/>
</dbReference>
<dbReference type="InterPro" id="IPR018522">
    <property type="entry name" value="TopoIIA_CS"/>
</dbReference>
<dbReference type="GO" id="GO:0006261">
    <property type="term" value="P:DNA-templated DNA replication"/>
    <property type="evidence" value="ECO:0007669"/>
    <property type="project" value="UniProtKB-UniRule"/>
</dbReference>
<dbReference type="Pfam" id="PF00986">
    <property type="entry name" value="DNA_gyraseB_C"/>
    <property type="match status" value="1"/>
</dbReference>
<reference evidence="14 16" key="2">
    <citation type="submission" date="2019-08" db="EMBL/GenBank/DDBJ databases">
        <authorList>
            <person name="Peeters C."/>
        </authorList>
    </citation>
    <scope>NUCLEOTIDE SEQUENCE [LARGE SCALE GENOMIC DNA]</scope>
    <source>
        <strain evidence="14 16">LMG 18089</strain>
    </source>
</reference>
<dbReference type="PROSITE" id="PS50880">
    <property type="entry name" value="TOPRIM"/>
    <property type="match status" value="1"/>
</dbReference>
<comment type="subunit">
    <text evidence="11">Heterotetramer, composed of two GyrA and two GyrB chains. In the heterotetramer, GyrA contains the active site tyrosine that forms a transient covalent intermediate with DNA, while GyrB binds cofactors and catalyzes ATP hydrolysis.</text>
</comment>
<dbReference type="Proteomes" id="UP000364291">
    <property type="component" value="Unassembled WGS sequence"/>
</dbReference>
<dbReference type="GO" id="GO:0003677">
    <property type="term" value="F:DNA binding"/>
    <property type="evidence" value="ECO:0007669"/>
    <property type="project" value="UniProtKB-KW"/>
</dbReference>
<organism evidence="14 16">
    <name type="scientific">Pandoraea apista</name>
    <dbReference type="NCBI Taxonomy" id="93218"/>
    <lineage>
        <taxon>Bacteria</taxon>
        <taxon>Pseudomonadati</taxon>
        <taxon>Pseudomonadota</taxon>
        <taxon>Betaproteobacteria</taxon>
        <taxon>Burkholderiales</taxon>
        <taxon>Burkholderiaceae</taxon>
        <taxon>Pandoraea</taxon>
    </lineage>
</organism>
<evidence type="ECO:0000256" key="1">
    <source>
        <dbReference type="ARBA" id="ARBA00000185"/>
    </source>
</evidence>
<feature type="domain" description="Toprim" evidence="12">
    <location>
        <begin position="440"/>
        <end position="555"/>
    </location>
</feature>
<dbReference type="InterPro" id="IPR000565">
    <property type="entry name" value="Topo_IIA_B"/>
</dbReference>
<feature type="binding site" evidence="11">
    <location>
        <position position="522"/>
    </location>
    <ligand>
        <name>Mg(2+)</name>
        <dbReference type="ChEBI" id="CHEBI:18420"/>
        <label>2</label>
    </ligand>
</feature>
<evidence type="ECO:0000256" key="10">
    <source>
        <dbReference type="ARBA" id="ARBA00023235"/>
    </source>
</evidence>
<comment type="subcellular location">
    <subcellularLocation>
        <location evidence="11">Cytoplasm</location>
    </subcellularLocation>
</comment>
<dbReference type="PROSITE" id="PS00177">
    <property type="entry name" value="TOPOISOMERASE_II"/>
    <property type="match status" value="1"/>
</dbReference>
<dbReference type="FunFam" id="3.30.230.10:FF:000005">
    <property type="entry name" value="DNA gyrase subunit B"/>
    <property type="match status" value="1"/>
</dbReference>
<evidence type="ECO:0000256" key="7">
    <source>
        <dbReference type="ARBA" id="ARBA00022842"/>
    </source>
</evidence>
<dbReference type="FunFam" id="3.40.50.670:FF:000004">
    <property type="entry name" value="DNA gyrase subunit B"/>
    <property type="match status" value="1"/>
</dbReference>
<dbReference type="PRINTS" id="PR00418">
    <property type="entry name" value="TPI2FAMILY"/>
</dbReference>
<evidence type="ECO:0000256" key="3">
    <source>
        <dbReference type="ARBA" id="ARBA00022490"/>
    </source>
</evidence>
<comment type="miscellaneous">
    <text evidence="11">Few gyrases are as efficient as E.coli at forming negative supercoils. Not all organisms have 2 type II topoisomerases; in organisms with a single type II topoisomerase this enzyme also has to decatenate newly replicated chromosomes.</text>
</comment>
<keyword evidence="7 11" id="KW-0460">Magnesium</keyword>
<dbReference type="RefSeq" id="WP_048628404.1">
    <property type="nucleotide sequence ID" value="NZ_CABPSX010000001.1"/>
</dbReference>
<dbReference type="Proteomes" id="UP000270216">
    <property type="component" value="Unassembled WGS sequence"/>
</dbReference>
<dbReference type="EMBL" id="RWHX01000008">
    <property type="protein sequence ID" value="RSK83815.1"/>
    <property type="molecule type" value="Genomic_DNA"/>
</dbReference>
<dbReference type="Pfam" id="PF01751">
    <property type="entry name" value="Toprim"/>
    <property type="match status" value="1"/>
</dbReference>
<dbReference type="GO" id="GO:0003918">
    <property type="term" value="F:DNA topoisomerase type II (double strand cut, ATP-hydrolyzing) activity"/>
    <property type="evidence" value="ECO:0007669"/>
    <property type="project" value="UniProtKB-UniRule"/>
</dbReference>
<evidence type="ECO:0000313" key="15">
    <source>
        <dbReference type="Proteomes" id="UP000270216"/>
    </source>
</evidence>
<dbReference type="GO" id="GO:0005737">
    <property type="term" value="C:cytoplasm"/>
    <property type="evidence" value="ECO:0007669"/>
    <property type="project" value="UniProtKB-SubCell"/>
</dbReference>
<dbReference type="GO" id="GO:0005694">
    <property type="term" value="C:chromosome"/>
    <property type="evidence" value="ECO:0007669"/>
    <property type="project" value="InterPro"/>
</dbReference>
<dbReference type="EC" id="5.6.2.2" evidence="11"/>
<dbReference type="InterPro" id="IPR014721">
    <property type="entry name" value="Ribsml_uS5_D2-typ_fold_subgr"/>
</dbReference>
<dbReference type="InterPro" id="IPR006171">
    <property type="entry name" value="TOPRIM_dom"/>
</dbReference>
<dbReference type="SUPFAM" id="SSF56719">
    <property type="entry name" value="Type II DNA topoisomerase"/>
    <property type="match status" value="1"/>
</dbReference>
<dbReference type="FunFam" id="3.30.565.10:FF:000002">
    <property type="entry name" value="DNA gyrase subunit B"/>
    <property type="match status" value="1"/>
</dbReference>
<feature type="binding site" evidence="11">
    <location>
        <position position="520"/>
    </location>
    <ligand>
        <name>Mg(2+)</name>
        <dbReference type="ChEBI" id="CHEBI:18420"/>
        <label>1</label>
        <note>catalytic</note>
    </ligand>
</feature>
<dbReference type="SMART" id="SM00387">
    <property type="entry name" value="HATPase_c"/>
    <property type="match status" value="1"/>
</dbReference>
<dbReference type="Gene3D" id="3.40.50.670">
    <property type="match status" value="2"/>
</dbReference>
<dbReference type="InterPro" id="IPR020568">
    <property type="entry name" value="Ribosomal_Su5_D2-typ_SF"/>
</dbReference>
<dbReference type="OrthoDB" id="9802808at2"/>
<keyword evidence="6 11" id="KW-0067">ATP-binding</keyword>
<dbReference type="SMART" id="SM00433">
    <property type="entry name" value="TOP2c"/>
    <property type="match status" value="1"/>
</dbReference>
<dbReference type="CDD" id="cd16928">
    <property type="entry name" value="HATPase_GyrB-like"/>
    <property type="match status" value="1"/>
</dbReference>
<dbReference type="Gene3D" id="3.10.20.690">
    <property type="match status" value="1"/>
</dbReference>
<dbReference type="Pfam" id="PF21249">
    <property type="entry name" value="GyrB_hook"/>
    <property type="match status" value="1"/>
</dbReference>
<dbReference type="PANTHER" id="PTHR45866">
    <property type="entry name" value="DNA GYRASE/TOPOISOMERASE SUBUNIT B"/>
    <property type="match status" value="1"/>
</dbReference>
<accession>A0A0G4JEL8</accession>
<dbReference type="InterPro" id="IPR013506">
    <property type="entry name" value="Topo_IIA_bsu_dom2"/>
</dbReference>
<dbReference type="Pfam" id="PF02518">
    <property type="entry name" value="HATPase_c"/>
    <property type="match status" value="1"/>
</dbReference>
<dbReference type="AlphaFoldDB" id="A0A0G4JEL8"/>
<sequence>MSEQQKQADSGYGAASIQILEGLEAVRKRPGMYIGDTSDGTGLHHLVFEVLDNSIDEALAGYCDDIHVIIHADNSISVTDNGRGIPTGIKFDDKHEPKRSAAEIVMTELHAGGKFDQNSYKVSGGLHGVGVSCVNALSTYLKLTVRRDGKKHFMEFHRGVPQNRELEIVDGVETSPLKLLGDTDKRGTEVHFLADETIFGKVEFHYDILAKRMRELSFLNNGVRIRLTDQRTGKEDDFAFGGGVKGFVEYINKSKSVLHPTIFHVTGERDGIGVEVAMQWNDSYNETVLCFTNNIPQRDGGSHLTGLRAAMTRIINKYIDENELAKKAKVETTGDDMREGLTCVLSVKVPEPKFSSQTKDKLVSSEVRAPVEEYVAKALEEFLQETPNDAKIICGKIVEAARARDAARKAREMTRRKGVLDGVGLPGKLADCQEKDPALCEIYVVEGDSAGGSAKQGRDRKFQAILPLRGKVLNVEKARFDKLISSEQIVTLITALGCGIGKDDYNIDKLRYHRIIIMTDADVDGAHIRTLLLTFLYRQVPELIERGYVYIAQPPLYKIKHNKDERYIKDESELGQYMLKLALNNAELTPTTGAAPISGDALGELTRSYQLSDGVIERLSRIYESSVLTAVTEGVEINLDTEASAQASAKALEAALSNDPLAPEITITAVMEDVENAEPVPSLRVERRHHGNVKVTVIDQDFLQTADYAQLQKTAETFKGLIGEGATIKRGERSQTVTNFKSAMKWLMADAESKVSKQRYKGLGEMNAEQLWETTMDPTMRRLLRVQIEDAIAADGIFTTLMGDDVEPRRAFIESNALRAGNIDV</sequence>
<dbReference type="InterPro" id="IPR041423">
    <property type="entry name" value="GyrB_insert"/>
</dbReference>
<dbReference type="PANTHER" id="PTHR45866:SF1">
    <property type="entry name" value="DNA GYRASE SUBUNIT B, MITOCHONDRIAL"/>
    <property type="match status" value="1"/>
</dbReference>
<evidence type="ECO:0000256" key="8">
    <source>
        <dbReference type="ARBA" id="ARBA00023029"/>
    </source>
</evidence>
<evidence type="ECO:0000313" key="13">
    <source>
        <dbReference type="EMBL" id="RSK83815.1"/>
    </source>
</evidence>
<dbReference type="InterPro" id="IPR001241">
    <property type="entry name" value="Topo_IIA"/>
</dbReference>
<dbReference type="InterPro" id="IPR003594">
    <property type="entry name" value="HATPase_dom"/>
</dbReference>
<dbReference type="Pfam" id="PF18053">
    <property type="entry name" value="GyrB_insert"/>
    <property type="match status" value="1"/>
</dbReference>
<dbReference type="InterPro" id="IPR013759">
    <property type="entry name" value="Topo_IIA_B_C"/>
</dbReference>
<dbReference type="InterPro" id="IPR013760">
    <property type="entry name" value="Topo_IIA-like_dom_sf"/>
</dbReference>
<reference evidence="13 15" key="1">
    <citation type="submission" date="2018-12" db="EMBL/GenBank/DDBJ databases">
        <title>Whole genome sequence of a Pandoraea apista isolate from a patient with cystic fibrosis.</title>
        <authorList>
            <person name="Kenna D.T."/>
            <person name="Turton J.F."/>
        </authorList>
    </citation>
    <scope>NUCLEOTIDE SEQUENCE [LARGE SCALE GENOMIC DNA]</scope>
    <source>
        <strain evidence="13 15">Pa13324</strain>
    </source>
</reference>
<dbReference type="InterPro" id="IPR036890">
    <property type="entry name" value="HATPase_C_sf"/>
</dbReference>
<dbReference type="STRING" id="93218.XM39_09170"/>
<dbReference type="GO" id="GO:0005524">
    <property type="term" value="F:ATP binding"/>
    <property type="evidence" value="ECO:0007669"/>
    <property type="project" value="UniProtKB-UniRule"/>
</dbReference>
<name>A0A0G4JEL8_9BURK</name>
<keyword evidence="3 11" id="KW-0963">Cytoplasm</keyword>